<comment type="pathway">
    <text evidence="1">Cell wall biogenesis; peptidoglycan biosynthesis.</text>
</comment>
<dbReference type="GO" id="GO:0005886">
    <property type="term" value="C:plasma membrane"/>
    <property type="evidence" value="ECO:0007669"/>
    <property type="project" value="UniProtKB-SubCell"/>
</dbReference>
<dbReference type="GO" id="GO:0009252">
    <property type="term" value="P:peptidoglycan biosynthetic process"/>
    <property type="evidence" value="ECO:0007669"/>
    <property type="project" value="UniProtKB-UniRule"/>
</dbReference>
<dbReference type="GO" id="GO:0015648">
    <property type="term" value="F:lipid-linked peptidoglycan transporter activity"/>
    <property type="evidence" value="ECO:0007669"/>
    <property type="project" value="UniProtKB-UniRule"/>
</dbReference>
<keyword evidence="1" id="KW-0573">Peptidoglycan synthesis</keyword>
<keyword evidence="1" id="KW-1003">Cell membrane</keyword>
<comment type="caution">
    <text evidence="1">Lacks conserved residue(s) required for the propagation of feature annotation.</text>
</comment>
<keyword evidence="3" id="KW-1185">Reference proteome</keyword>
<dbReference type="UniPathway" id="UPA00219"/>
<evidence type="ECO:0000313" key="2">
    <source>
        <dbReference type="EMBL" id="QNB48119.1"/>
    </source>
</evidence>
<proteinExistence type="inferred from homology"/>
<dbReference type="KEGG" id="tfr:BR63_18715"/>
<dbReference type="AlphaFoldDB" id="A0A7G6E7R5"/>
<accession>A0A7G6E7R5</accession>
<keyword evidence="1" id="KW-1133">Transmembrane helix</keyword>
<dbReference type="Pfam" id="PF10997">
    <property type="entry name" value="Amj"/>
    <property type="match status" value="1"/>
</dbReference>
<dbReference type="OrthoDB" id="7888986at2"/>
<dbReference type="GO" id="GO:0071555">
    <property type="term" value="P:cell wall organization"/>
    <property type="evidence" value="ECO:0007669"/>
    <property type="project" value="UniProtKB-KW"/>
</dbReference>
<name>A0A7G6E7R5_THEFR</name>
<dbReference type="EMBL" id="CP045798">
    <property type="protein sequence ID" value="QNB48119.1"/>
    <property type="molecule type" value="Genomic_DNA"/>
</dbReference>
<comment type="similarity">
    <text evidence="1">Belongs to the Amj family.</text>
</comment>
<keyword evidence="1" id="KW-0472">Membrane</keyword>
<dbReference type="GO" id="GO:0008360">
    <property type="term" value="P:regulation of cell shape"/>
    <property type="evidence" value="ECO:0007669"/>
    <property type="project" value="UniProtKB-KW"/>
</dbReference>
<keyword evidence="1" id="KW-0812">Transmembrane</keyword>
<dbReference type="HAMAP" id="MF_02077">
    <property type="entry name" value="Amj_flippase"/>
    <property type="match status" value="1"/>
</dbReference>
<comment type="function">
    <text evidence="1">Involved in peptidoglycan biosynthesis. Transports lipid-linked peptidoglycan precursors from the inner to the outer leaflet of the cytoplasmic membrane.</text>
</comment>
<keyword evidence="1" id="KW-0133">Cell shape</keyword>
<evidence type="ECO:0000313" key="3">
    <source>
        <dbReference type="Proteomes" id="UP000515847"/>
    </source>
</evidence>
<feature type="transmembrane region" description="Helical" evidence="1">
    <location>
        <begin position="194"/>
        <end position="216"/>
    </location>
</feature>
<protein>
    <recommendedName>
        <fullName evidence="1">Lipid II flippase Amj</fullName>
    </recommendedName>
</protein>
<dbReference type="RefSeq" id="WP_051965494.1">
    <property type="nucleotide sequence ID" value="NZ_CP045798.1"/>
</dbReference>
<feature type="transmembrane region" description="Helical" evidence="1">
    <location>
        <begin position="163"/>
        <end position="182"/>
    </location>
</feature>
<sequence length="266" mass="28779">MYLRLGVVMVLVAFINMIDTLAFGARLAGVRTHSPSLAMSLYNIVALTARTANLIQLPLVASIVDKSLQAGEGAPLLFVFRFIIFANSLGTLVGILFLPLSVRTFTWGIGKMEKFHSVPVVAIEFLRPANIKKAVHVPLASLRHLKSIEWSRIPLTFIFTNPILVSFYSVGVLASIYAGYLIPEYRLTASQLSGIINGIATVLLVVIVDPISALILDETLKGKREEAELKSAIGLLAGGKFLGTLLAQILLVPAAQIIAFITRVIT</sequence>
<comment type="subcellular location">
    <subcellularLocation>
        <location evidence="1">Cell membrane</location>
        <topology evidence="1">Multi-pass membrane protein</topology>
    </subcellularLocation>
</comment>
<evidence type="ECO:0000256" key="1">
    <source>
        <dbReference type="HAMAP-Rule" id="MF_02077"/>
    </source>
</evidence>
<dbReference type="Proteomes" id="UP000515847">
    <property type="component" value="Chromosome"/>
</dbReference>
<gene>
    <name evidence="1" type="primary">amj</name>
    <name evidence="2" type="ORF">BR63_18715</name>
</gene>
<feature type="transmembrane region" description="Helical" evidence="1">
    <location>
        <begin position="40"/>
        <end position="64"/>
    </location>
</feature>
<dbReference type="InterPro" id="IPR021260">
    <property type="entry name" value="Amj"/>
</dbReference>
<keyword evidence="1" id="KW-0813">Transport</keyword>
<organism evidence="2 3">
    <name type="scientific">Thermanaerosceptrum fracticalcis</name>
    <dbReference type="NCBI Taxonomy" id="1712410"/>
    <lineage>
        <taxon>Bacteria</taxon>
        <taxon>Bacillati</taxon>
        <taxon>Bacillota</taxon>
        <taxon>Clostridia</taxon>
        <taxon>Eubacteriales</taxon>
        <taxon>Peptococcaceae</taxon>
        <taxon>Thermanaerosceptrum</taxon>
    </lineage>
</organism>
<keyword evidence="1" id="KW-0961">Cell wall biogenesis/degradation</keyword>
<reference evidence="2 3" key="1">
    <citation type="journal article" date="2019" name="Front. Microbiol.">
        <title>Thermoanaerosceptrum fracticalcis gen. nov. sp. nov., a Novel Fumarate-Fermenting Microorganism From a Deep Fractured Carbonate Aquifer of the US Great Basin.</title>
        <authorList>
            <person name="Hamilton-Brehm S.D."/>
            <person name="Stewart L.E."/>
            <person name="Zavarin M."/>
            <person name="Caldwell M."/>
            <person name="Lawson P.A."/>
            <person name="Onstott T.C."/>
            <person name="Grzymski J."/>
            <person name="Neveux I."/>
            <person name="Lollar B.S."/>
            <person name="Russell C.E."/>
            <person name="Moser D.P."/>
        </authorList>
    </citation>
    <scope>NUCLEOTIDE SEQUENCE [LARGE SCALE GENOMIC DNA]</scope>
    <source>
        <strain evidence="2 3">DRI-13</strain>
    </source>
</reference>
<feature type="transmembrane region" description="Helical" evidence="1">
    <location>
        <begin position="76"/>
        <end position="98"/>
    </location>
</feature>